<dbReference type="SUPFAM" id="SSF81383">
    <property type="entry name" value="F-box domain"/>
    <property type="match status" value="1"/>
</dbReference>
<dbReference type="InterPro" id="IPR015915">
    <property type="entry name" value="Kelch-typ_b-propeller"/>
</dbReference>
<evidence type="ECO:0000313" key="5">
    <source>
        <dbReference type="Proteomes" id="UP001497444"/>
    </source>
</evidence>
<keyword evidence="2" id="KW-0677">Repeat</keyword>
<evidence type="ECO:0000256" key="2">
    <source>
        <dbReference type="ARBA" id="ARBA00022737"/>
    </source>
</evidence>
<name>A0ABP0VL43_9BRYO</name>
<dbReference type="SMART" id="SM00612">
    <property type="entry name" value="Kelch"/>
    <property type="match status" value="2"/>
</dbReference>
<evidence type="ECO:0000259" key="3">
    <source>
        <dbReference type="SMART" id="SM00256"/>
    </source>
</evidence>
<dbReference type="SUPFAM" id="SSF117281">
    <property type="entry name" value="Kelch motif"/>
    <property type="match status" value="1"/>
</dbReference>
<gene>
    <name evidence="4" type="ORF">CSSPJE1EN1_LOCUS405</name>
</gene>
<dbReference type="PANTHER" id="PTHR46344">
    <property type="entry name" value="OS02G0202900 PROTEIN"/>
    <property type="match status" value="1"/>
</dbReference>
<proteinExistence type="predicted"/>
<dbReference type="EMBL" id="OZ020096">
    <property type="protein sequence ID" value="CAK9254927.1"/>
    <property type="molecule type" value="Genomic_DNA"/>
</dbReference>
<organism evidence="4 5">
    <name type="scientific">Sphagnum jensenii</name>
    <dbReference type="NCBI Taxonomy" id="128206"/>
    <lineage>
        <taxon>Eukaryota</taxon>
        <taxon>Viridiplantae</taxon>
        <taxon>Streptophyta</taxon>
        <taxon>Embryophyta</taxon>
        <taxon>Bryophyta</taxon>
        <taxon>Sphagnophytina</taxon>
        <taxon>Sphagnopsida</taxon>
        <taxon>Sphagnales</taxon>
        <taxon>Sphagnaceae</taxon>
        <taxon>Sphagnum</taxon>
    </lineage>
</organism>
<feature type="domain" description="F-box" evidence="3">
    <location>
        <begin position="87"/>
        <end position="127"/>
    </location>
</feature>
<protein>
    <recommendedName>
        <fullName evidence="3">F-box domain-containing protein</fullName>
    </recommendedName>
</protein>
<dbReference type="SMART" id="SM00256">
    <property type="entry name" value="FBOX"/>
    <property type="match status" value="1"/>
</dbReference>
<evidence type="ECO:0000256" key="1">
    <source>
        <dbReference type="ARBA" id="ARBA00022441"/>
    </source>
</evidence>
<dbReference type="Gene3D" id="2.120.10.80">
    <property type="entry name" value="Kelch-type beta propeller"/>
    <property type="match status" value="1"/>
</dbReference>
<reference evidence="4 5" key="1">
    <citation type="submission" date="2024-02" db="EMBL/GenBank/DDBJ databases">
        <authorList>
            <consortium name="ELIXIR-Norway"/>
            <consortium name="Elixir Norway"/>
        </authorList>
    </citation>
    <scope>NUCLEOTIDE SEQUENCE [LARGE SCALE GENOMIC DNA]</scope>
</reference>
<accession>A0ABP0VL43</accession>
<dbReference type="InterPro" id="IPR036047">
    <property type="entry name" value="F-box-like_dom_sf"/>
</dbReference>
<keyword evidence="1" id="KW-0880">Kelch repeat</keyword>
<keyword evidence="5" id="KW-1185">Reference proteome</keyword>
<dbReference type="InterPro" id="IPR006652">
    <property type="entry name" value="Kelch_1"/>
</dbReference>
<dbReference type="InterPro" id="IPR001810">
    <property type="entry name" value="F-box_dom"/>
</dbReference>
<evidence type="ECO:0000313" key="4">
    <source>
        <dbReference type="EMBL" id="CAK9254927.1"/>
    </source>
</evidence>
<dbReference type="Proteomes" id="UP001497444">
    <property type="component" value="Chromosome 1"/>
</dbReference>
<dbReference type="Pfam" id="PF00646">
    <property type="entry name" value="F-box"/>
    <property type="match status" value="1"/>
</dbReference>
<dbReference type="CDD" id="cd22152">
    <property type="entry name" value="F-box_AtAFR-like"/>
    <property type="match status" value="1"/>
</dbReference>
<dbReference type="PANTHER" id="PTHR46344:SF16">
    <property type="entry name" value="KELCH MOTIF FAMILY PROTEIN, EXPRESSED"/>
    <property type="match status" value="1"/>
</dbReference>
<dbReference type="Pfam" id="PF01344">
    <property type="entry name" value="Kelch_1"/>
    <property type="match status" value="1"/>
</dbReference>
<sequence>MTATVNRRHFFSVSPQVETAACFCGGVDAGGGGGGVSVGGGRRFVPGRTVVGHCVRPDIKPAIVTVAKKPTRGGERRIAASELLPGLPDDLAIECLIRVPRFYHRKLRVVCKGWRSLLAGKNYYHQRRTLGKAEEWVYVIKRDREGRISWHAFDPRYQLWQPLPPVPVEYSEALGFGCAVLSGCNLYLFGGKDPVKGSMRRVVYYSAQTNKWHRAKGMQRRRHFFGFCVINNCLFVAGGECEGVQRSLRSAEMYDPNRKKWCYISDMSTAMVPFIGVVFGGRWFLKGLGTHRQVMSEVYEPATNNWSPIFNGMVAGWRNPCVELQGNLYALDCRDGCKLRMYDSDNDAWSLSADSRLHLGGSRAMEAVAIVPLGGKLCIIRNNMSITLVDVVNADIPEKQGQLWETISGKGQFKSFVTNLWSNLAGGNRLKSHIVHCQVLQA</sequence>